<sequence length="373" mass="40794">MTFTAPNNGSPEPGQSREELETPVALVDLETMEANMSEFASFAREHDVALRSHVKTHKSPVLARRQEALSGNEGIICQTLHEAEVMAEYGLSDIYLSYMVVTRSKLDRLVRLSESIDSFATTVDCPGNIEPLQEAGARHGRSIDTVLELDIGLNRVGVEPGEKALELARSIVEAENLNFAGVMAYEGHINTLADSEGDYERRCLEAMDSVEAMVERLEGDGIPVDGVKVGSTGTSRYSGKHPVVTEINPGMYPFNDANVLSWNGPVEETDCALTMLTTVISKPTDERVVVDAGSKAMSFDLDCDPIPNGRDDIAYRNASEEHGWIDIGGTDQSIEVGDRLEFIVPHVCTTINLHERVVGMRDGLVEDVWTVRA</sequence>
<feature type="domain" description="D-serine dehydratase-like" evidence="4">
    <location>
        <begin position="272"/>
        <end position="361"/>
    </location>
</feature>
<dbReference type="AlphaFoldDB" id="A0A7D5L9R4"/>
<keyword evidence="2" id="KW-0456">Lyase</keyword>
<gene>
    <name evidence="5" type="ORF">HUG12_04565</name>
</gene>
<evidence type="ECO:0000259" key="4">
    <source>
        <dbReference type="SMART" id="SM01119"/>
    </source>
</evidence>
<dbReference type="Pfam" id="PF01168">
    <property type="entry name" value="Ala_racemase_N"/>
    <property type="match status" value="1"/>
</dbReference>
<dbReference type="InterPro" id="IPR029066">
    <property type="entry name" value="PLP-binding_barrel"/>
</dbReference>
<keyword evidence="6" id="KW-1185">Reference proteome</keyword>
<dbReference type="PANTHER" id="PTHR28004:SF2">
    <property type="entry name" value="D-SERINE DEHYDRATASE"/>
    <property type="match status" value="1"/>
</dbReference>
<dbReference type="GO" id="GO:0036088">
    <property type="term" value="P:D-serine catabolic process"/>
    <property type="evidence" value="ECO:0007669"/>
    <property type="project" value="TreeGrafter"/>
</dbReference>
<accession>A0A7D5L9R4</accession>
<dbReference type="KEGG" id="halu:HUG12_04565"/>
<dbReference type="InterPro" id="IPR051466">
    <property type="entry name" value="D-amino_acid_metab_enzyme"/>
</dbReference>
<dbReference type="Gene3D" id="3.20.20.10">
    <property type="entry name" value="Alanine racemase"/>
    <property type="match status" value="1"/>
</dbReference>
<dbReference type="InterPro" id="IPR026956">
    <property type="entry name" value="D-ser_dehydrat-like_dom"/>
</dbReference>
<dbReference type="InterPro" id="IPR001608">
    <property type="entry name" value="Ala_racemase_N"/>
</dbReference>
<dbReference type="SMART" id="SM01119">
    <property type="entry name" value="D-ser_dehydrat"/>
    <property type="match status" value="1"/>
</dbReference>
<dbReference type="Pfam" id="PF14031">
    <property type="entry name" value="D-ser_dehydrat"/>
    <property type="match status" value="1"/>
</dbReference>
<proteinExistence type="inferred from homology"/>
<dbReference type="OrthoDB" id="311867at2157"/>
<feature type="compositionally biased region" description="Polar residues" evidence="3">
    <location>
        <begin position="1"/>
        <end position="10"/>
    </location>
</feature>
<evidence type="ECO:0000256" key="1">
    <source>
        <dbReference type="ARBA" id="ARBA00005323"/>
    </source>
</evidence>
<dbReference type="Proteomes" id="UP000509626">
    <property type="component" value="Chromosome"/>
</dbReference>
<dbReference type="RefSeq" id="WP_179267633.1">
    <property type="nucleotide sequence ID" value="NZ_CP058579.1"/>
</dbReference>
<dbReference type="EMBL" id="CP058579">
    <property type="protein sequence ID" value="QLG61049.1"/>
    <property type="molecule type" value="Genomic_DNA"/>
</dbReference>
<evidence type="ECO:0000313" key="5">
    <source>
        <dbReference type="EMBL" id="QLG61049.1"/>
    </source>
</evidence>
<protein>
    <submittedName>
        <fullName evidence="5">Alanine racemase</fullName>
    </submittedName>
</protein>
<comment type="similarity">
    <text evidence="1">Belongs to the DSD1 family.</text>
</comment>
<dbReference type="SUPFAM" id="SSF51419">
    <property type="entry name" value="PLP-binding barrel"/>
    <property type="match status" value="1"/>
</dbReference>
<evidence type="ECO:0000313" key="6">
    <source>
        <dbReference type="Proteomes" id="UP000509626"/>
    </source>
</evidence>
<organism evidence="5 6">
    <name type="scientific">Halorarum salinum</name>
    <dbReference type="NCBI Taxonomy" id="2743089"/>
    <lineage>
        <taxon>Archaea</taxon>
        <taxon>Methanobacteriati</taxon>
        <taxon>Methanobacteriota</taxon>
        <taxon>Stenosarchaea group</taxon>
        <taxon>Halobacteria</taxon>
        <taxon>Halobacteriales</taxon>
        <taxon>Haloferacaceae</taxon>
        <taxon>Halorarum</taxon>
    </lineage>
</organism>
<dbReference type="GeneID" id="56036706"/>
<dbReference type="PANTHER" id="PTHR28004">
    <property type="entry name" value="ZGC:162816-RELATED"/>
    <property type="match status" value="1"/>
</dbReference>
<dbReference type="Gene3D" id="2.40.37.20">
    <property type="entry name" value="D-serine dehydratase-like domain"/>
    <property type="match status" value="1"/>
</dbReference>
<dbReference type="GO" id="GO:0008721">
    <property type="term" value="F:D-serine ammonia-lyase activity"/>
    <property type="evidence" value="ECO:0007669"/>
    <property type="project" value="TreeGrafter"/>
</dbReference>
<evidence type="ECO:0000256" key="3">
    <source>
        <dbReference type="SAM" id="MobiDB-lite"/>
    </source>
</evidence>
<dbReference type="InterPro" id="IPR042208">
    <property type="entry name" value="D-ser_dehydrat-like_sf"/>
</dbReference>
<reference evidence="5 6" key="1">
    <citation type="submission" date="2020-06" db="EMBL/GenBank/DDBJ databases">
        <title>NJ-3-1, isolated from saline soil.</title>
        <authorList>
            <person name="Cui H.L."/>
            <person name="Shi X."/>
        </authorList>
    </citation>
    <scope>NUCLEOTIDE SEQUENCE [LARGE SCALE GENOMIC DNA]</scope>
    <source>
        <strain evidence="5 6">NJ-3-1</strain>
    </source>
</reference>
<name>A0A7D5L9R4_9EURY</name>
<feature type="region of interest" description="Disordered" evidence="3">
    <location>
        <begin position="1"/>
        <end position="20"/>
    </location>
</feature>
<evidence type="ECO:0000256" key="2">
    <source>
        <dbReference type="ARBA" id="ARBA00023239"/>
    </source>
</evidence>